<dbReference type="Proteomes" id="UP001642360">
    <property type="component" value="Unassembled WGS sequence"/>
</dbReference>
<reference evidence="1 2" key="1">
    <citation type="submission" date="2024-02" db="EMBL/GenBank/DDBJ databases">
        <authorList>
            <person name="Vignale AGUSTIN F."/>
            <person name="Sosa J E."/>
            <person name="Modenutti C."/>
        </authorList>
    </citation>
    <scope>NUCLEOTIDE SEQUENCE [LARGE SCALE GENOMIC DNA]</scope>
</reference>
<dbReference type="AlphaFoldDB" id="A0ABC8V3B2"/>
<gene>
    <name evidence="1" type="ORF">ILEXP_LOCUS58354</name>
</gene>
<feature type="non-terminal residue" evidence="1">
    <location>
        <position position="56"/>
    </location>
</feature>
<protein>
    <submittedName>
        <fullName evidence="1">Uncharacterized protein</fullName>
    </submittedName>
</protein>
<accession>A0ABC8V3B2</accession>
<evidence type="ECO:0000313" key="1">
    <source>
        <dbReference type="EMBL" id="CAK9187764.1"/>
    </source>
</evidence>
<feature type="non-terminal residue" evidence="1">
    <location>
        <position position="1"/>
    </location>
</feature>
<proteinExistence type="predicted"/>
<dbReference type="EMBL" id="CAUOFW020010133">
    <property type="protein sequence ID" value="CAK9187764.1"/>
    <property type="molecule type" value="Genomic_DNA"/>
</dbReference>
<name>A0ABC8V3B2_9AQUA</name>
<evidence type="ECO:0000313" key="2">
    <source>
        <dbReference type="Proteomes" id="UP001642360"/>
    </source>
</evidence>
<sequence length="56" mass="6610">SGVVALVPMVTDYSGRFKRMSSERSVERLQNEKVDRDLNMKEVDSRDSCFYKHKKR</sequence>
<keyword evidence="2" id="KW-1185">Reference proteome</keyword>
<comment type="caution">
    <text evidence="1">The sequence shown here is derived from an EMBL/GenBank/DDBJ whole genome shotgun (WGS) entry which is preliminary data.</text>
</comment>
<organism evidence="1 2">
    <name type="scientific">Ilex paraguariensis</name>
    <name type="common">yerba mate</name>
    <dbReference type="NCBI Taxonomy" id="185542"/>
    <lineage>
        <taxon>Eukaryota</taxon>
        <taxon>Viridiplantae</taxon>
        <taxon>Streptophyta</taxon>
        <taxon>Embryophyta</taxon>
        <taxon>Tracheophyta</taxon>
        <taxon>Spermatophyta</taxon>
        <taxon>Magnoliopsida</taxon>
        <taxon>eudicotyledons</taxon>
        <taxon>Gunneridae</taxon>
        <taxon>Pentapetalae</taxon>
        <taxon>asterids</taxon>
        <taxon>campanulids</taxon>
        <taxon>Aquifoliales</taxon>
        <taxon>Aquifoliaceae</taxon>
        <taxon>Ilex</taxon>
    </lineage>
</organism>